<evidence type="ECO:0000313" key="1">
    <source>
        <dbReference type="EMBL" id="MFF8274914.1"/>
    </source>
</evidence>
<protein>
    <submittedName>
        <fullName evidence="1">Uncharacterized protein</fullName>
    </submittedName>
</protein>
<accession>A0ABW6Y5H0</accession>
<comment type="caution">
    <text evidence="1">The sequence shown here is derived from an EMBL/GenBank/DDBJ whole genome shotgun (WGS) entry which is preliminary data.</text>
</comment>
<dbReference type="EMBL" id="JBIBSM010000001">
    <property type="protein sequence ID" value="MFF8274914.1"/>
    <property type="molecule type" value="Genomic_DNA"/>
</dbReference>
<proteinExistence type="predicted"/>
<gene>
    <name evidence="1" type="ORF">ACF05T_02170</name>
</gene>
<name>A0ABW6Y5H0_9ACTN</name>
<reference evidence="1 2" key="1">
    <citation type="submission" date="2024-10" db="EMBL/GenBank/DDBJ databases">
        <title>The Natural Products Discovery Center: Release of the First 8490 Sequenced Strains for Exploring Actinobacteria Biosynthetic Diversity.</title>
        <authorList>
            <person name="Kalkreuter E."/>
            <person name="Kautsar S.A."/>
            <person name="Yang D."/>
            <person name="Bader C.D."/>
            <person name="Teijaro C.N."/>
            <person name="Fluegel L."/>
            <person name="Davis C.M."/>
            <person name="Simpson J.R."/>
            <person name="Lauterbach L."/>
            <person name="Steele A.D."/>
            <person name="Gui C."/>
            <person name="Meng S."/>
            <person name="Li G."/>
            <person name="Viehrig K."/>
            <person name="Ye F."/>
            <person name="Su P."/>
            <person name="Kiefer A.F."/>
            <person name="Nichols A."/>
            <person name="Cepeda A.J."/>
            <person name="Yan W."/>
            <person name="Fan B."/>
            <person name="Jiang Y."/>
            <person name="Adhikari A."/>
            <person name="Zheng C.-J."/>
            <person name="Schuster L."/>
            <person name="Cowan T.M."/>
            <person name="Smanski M.J."/>
            <person name="Chevrette M.G."/>
            <person name="De Carvalho L.P.S."/>
            <person name="Shen B."/>
        </authorList>
    </citation>
    <scope>NUCLEOTIDE SEQUENCE [LARGE SCALE GENOMIC DNA]</scope>
    <source>
        <strain evidence="1 2">NPDC015755</strain>
    </source>
</reference>
<sequence length="94" mass="9549">MVAFHSSVLDGAAADPALRTPLLLRLIAFGDRGDGPPFQALRRELAENPSLPAGLVVRLLEDLAVPEPVSSAGADPAAPPGEMTVAISEAGVPA</sequence>
<evidence type="ECO:0000313" key="2">
    <source>
        <dbReference type="Proteomes" id="UP001603013"/>
    </source>
</evidence>
<dbReference type="RefSeq" id="WP_391932698.1">
    <property type="nucleotide sequence ID" value="NZ_JBIBSM010000001.1"/>
</dbReference>
<organism evidence="1 2">
    <name type="scientific">Streptomyces lateritius</name>
    <dbReference type="NCBI Taxonomy" id="67313"/>
    <lineage>
        <taxon>Bacteria</taxon>
        <taxon>Bacillati</taxon>
        <taxon>Actinomycetota</taxon>
        <taxon>Actinomycetes</taxon>
        <taxon>Kitasatosporales</taxon>
        <taxon>Streptomycetaceae</taxon>
        <taxon>Streptomyces</taxon>
    </lineage>
</organism>
<dbReference type="Proteomes" id="UP001603013">
    <property type="component" value="Unassembled WGS sequence"/>
</dbReference>
<keyword evidence="2" id="KW-1185">Reference proteome</keyword>